<evidence type="ECO:0000256" key="6">
    <source>
        <dbReference type="SAM" id="Phobius"/>
    </source>
</evidence>
<gene>
    <name evidence="7" type="ORF">FYJ37_11755</name>
</gene>
<dbReference type="Proteomes" id="UP000462363">
    <property type="component" value="Unassembled WGS sequence"/>
</dbReference>
<evidence type="ECO:0000313" key="7">
    <source>
        <dbReference type="EMBL" id="MSS41005.1"/>
    </source>
</evidence>
<dbReference type="GO" id="GO:0016020">
    <property type="term" value="C:membrane"/>
    <property type="evidence" value="ECO:0007669"/>
    <property type="project" value="UniProtKB-SubCell"/>
</dbReference>
<keyword evidence="2" id="KW-0813">Transport</keyword>
<dbReference type="RefSeq" id="WP_082210544.1">
    <property type="nucleotide sequence ID" value="NZ_AP024846.1"/>
</dbReference>
<dbReference type="GO" id="GO:0015293">
    <property type="term" value="F:symporter activity"/>
    <property type="evidence" value="ECO:0007669"/>
    <property type="project" value="InterPro"/>
</dbReference>
<dbReference type="InterPro" id="IPR036458">
    <property type="entry name" value="Na:dicarbo_symporter_sf"/>
</dbReference>
<comment type="caution">
    <text evidence="7">The sequence shown here is derived from an EMBL/GenBank/DDBJ whole genome shotgun (WGS) entry which is preliminary data.</text>
</comment>
<dbReference type="GeneID" id="62694854"/>
<protein>
    <submittedName>
        <fullName evidence="7">Dicarboxylate/amino acid:cation symporter</fullName>
    </submittedName>
</protein>
<reference evidence="7 8" key="1">
    <citation type="submission" date="2019-08" db="EMBL/GenBank/DDBJ databases">
        <title>In-depth cultivation of the pig gut microbiome towards novel bacterial diversity and tailored functional studies.</title>
        <authorList>
            <person name="Wylensek D."/>
            <person name="Hitch T.C.A."/>
            <person name="Clavel T."/>
        </authorList>
    </citation>
    <scope>NUCLEOTIDE SEQUENCE [LARGE SCALE GENOMIC DNA]</scope>
    <source>
        <strain evidence="7 8">BL-389-WT-3D</strain>
    </source>
</reference>
<dbReference type="EMBL" id="VUMB01000024">
    <property type="protein sequence ID" value="MSS41005.1"/>
    <property type="molecule type" value="Genomic_DNA"/>
</dbReference>
<keyword evidence="5 6" id="KW-0472">Membrane</keyword>
<organism evidence="7 8">
    <name type="scientific">Clostridium scindens (strain JCM 10418 / VPI 12708)</name>
    <dbReference type="NCBI Taxonomy" id="29347"/>
    <lineage>
        <taxon>Bacteria</taxon>
        <taxon>Bacillati</taxon>
        <taxon>Bacillota</taxon>
        <taxon>Clostridia</taxon>
        <taxon>Lachnospirales</taxon>
        <taxon>Lachnospiraceae</taxon>
    </lineage>
</organism>
<evidence type="ECO:0000256" key="5">
    <source>
        <dbReference type="ARBA" id="ARBA00023136"/>
    </source>
</evidence>
<dbReference type="InterPro" id="IPR001991">
    <property type="entry name" value="Na-dicarboxylate_symporter"/>
</dbReference>
<sequence>MSRPLSPSFIDTIVNIFPPNAVQPLADATMLQINVIALFFGFGVIIAGEKGKLAGSIVESLSEISIKVMGIIIKFYPIGVFGLCECHGT</sequence>
<comment type="subcellular location">
    <subcellularLocation>
        <location evidence="1">Membrane</location>
        <topology evidence="1">Multi-pass membrane protein</topology>
    </subcellularLocation>
</comment>
<keyword evidence="4 6" id="KW-1133">Transmembrane helix</keyword>
<feature type="transmembrane region" description="Helical" evidence="6">
    <location>
        <begin position="28"/>
        <end position="47"/>
    </location>
</feature>
<dbReference type="Gene3D" id="1.10.3860.10">
    <property type="entry name" value="Sodium:dicarboxylate symporter"/>
    <property type="match status" value="1"/>
</dbReference>
<keyword evidence="3 6" id="KW-0812">Transmembrane</keyword>
<accession>A0A844FCB1</accession>
<evidence type="ECO:0000256" key="1">
    <source>
        <dbReference type="ARBA" id="ARBA00004141"/>
    </source>
</evidence>
<name>A0A844FCB1_CLOSV</name>
<dbReference type="AlphaFoldDB" id="A0A844FCB1"/>
<evidence type="ECO:0000256" key="3">
    <source>
        <dbReference type="ARBA" id="ARBA00022692"/>
    </source>
</evidence>
<dbReference type="SUPFAM" id="SSF118215">
    <property type="entry name" value="Proton glutamate symport protein"/>
    <property type="match status" value="1"/>
</dbReference>
<evidence type="ECO:0000313" key="8">
    <source>
        <dbReference type="Proteomes" id="UP000462363"/>
    </source>
</evidence>
<proteinExistence type="predicted"/>
<evidence type="ECO:0000256" key="4">
    <source>
        <dbReference type="ARBA" id="ARBA00022989"/>
    </source>
</evidence>
<dbReference type="Pfam" id="PF00375">
    <property type="entry name" value="SDF"/>
    <property type="match status" value="1"/>
</dbReference>
<evidence type="ECO:0000256" key="2">
    <source>
        <dbReference type="ARBA" id="ARBA00022448"/>
    </source>
</evidence>